<gene>
    <name evidence="1" type="ORF">DNL40_02595</name>
</gene>
<accession>A0A2W5XX51</accession>
<dbReference type="RefSeq" id="WP_111249642.1">
    <property type="nucleotide sequence ID" value="NZ_QKWH01000001.1"/>
</dbReference>
<dbReference type="AlphaFoldDB" id="A0A2W5XX51"/>
<keyword evidence="2" id="KW-1185">Reference proteome</keyword>
<comment type="caution">
    <text evidence="1">The sequence shown here is derived from an EMBL/GenBank/DDBJ whole genome shotgun (WGS) entry which is preliminary data.</text>
</comment>
<dbReference type="Proteomes" id="UP000248783">
    <property type="component" value="Unassembled WGS sequence"/>
</dbReference>
<organism evidence="1 2">
    <name type="scientific">Xylanimonas oleitrophica</name>
    <dbReference type="NCBI Taxonomy" id="2607479"/>
    <lineage>
        <taxon>Bacteria</taxon>
        <taxon>Bacillati</taxon>
        <taxon>Actinomycetota</taxon>
        <taxon>Actinomycetes</taxon>
        <taxon>Micrococcales</taxon>
        <taxon>Promicromonosporaceae</taxon>
        <taxon>Xylanimonas</taxon>
    </lineage>
</organism>
<sequence>MTALDVDLTLTVGCAADGCTRPAVVAGRTICPGRHPSQPVCGIHQAQLIAGWIDVALSPEGVVVCDEHEYQLPMPPVEWRVI</sequence>
<proteinExistence type="predicted"/>
<name>A0A2W5XX51_9MICO</name>
<evidence type="ECO:0000313" key="1">
    <source>
        <dbReference type="EMBL" id="PZR55278.1"/>
    </source>
</evidence>
<reference evidence="1 2" key="1">
    <citation type="submission" date="2018-06" db="EMBL/GenBank/DDBJ databases">
        <title>Whole genome sequencing of a novel hydrocarbon degrading bacterial strain, PW21 isolated from oil contaminated produced water sample.</title>
        <authorList>
            <person name="Nagkirti P."/>
            <person name="Shaikh A."/>
            <person name="Gowdaman V."/>
            <person name="Engineer A.E."/>
            <person name="Dagar S."/>
            <person name="Dhakephalkar P.K."/>
        </authorList>
    </citation>
    <scope>NUCLEOTIDE SEQUENCE [LARGE SCALE GENOMIC DNA]</scope>
    <source>
        <strain evidence="1 2">PW21</strain>
    </source>
</reference>
<protein>
    <submittedName>
        <fullName evidence="1">Uncharacterized protein</fullName>
    </submittedName>
</protein>
<dbReference type="EMBL" id="QKWH01000001">
    <property type="protein sequence ID" value="PZR55278.1"/>
    <property type="molecule type" value="Genomic_DNA"/>
</dbReference>
<evidence type="ECO:0000313" key="2">
    <source>
        <dbReference type="Proteomes" id="UP000248783"/>
    </source>
</evidence>